<name>A0A1F6EXD8_9BACT</name>
<evidence type="ECO:0000313" key="1">
    <source>
        <dbReference type="EMBL" id="OGG78246.1"/>
    </source>
</evidence>
<evidence type="ECO:0000313" key="2">
    <source>
        <dbReference type="Proteomes" id="UP000178811"/>
    </source>
</evidence>
<reference evidence="1 2" key="1">
    <citation type="journal article" date="2016" name="Nat. Commun.">
        <title>Thousands of microbial genomes shed light on interconnected biogeochemical processes in an aquifer system.</title>
        <authorList>
            <person name="Anantharaman K."/>
            <person name="Brown C.T."/>
            <person name="Hug L.A."/>
            <person name="Sharon I."/>
            <person name="Castelle C.J."/>
            <person name="Probst A.J."/>
            <person name="Thomas B.C."/>
            <person name="Singh A."/>
            <person name="Wilkins M.J."/>
            <person name="Karaoz U."/>
            <person name="Brodie E.L."/>
            <person name="Williams K.H."/>
            <person name="Hubbard S.S."/>
            <person name="Banfield J.F."/>
        </authorList>
    </citation>
    <scope>NUCLEOTIDE SEQUENCE [LARGE SCALE GENOMIC DNA]</scope>
</reference>
<proteinExistence type="predicted"/>
<dbReference type="EMBL" id="MFLW01000019">
    <property type="protein sequence ID" value="OGG78246.1"/>
    <property type="molecule type" value="Genomic_DNA"/>
</dbReference>
<comment type="caution">
    <text evidence="1">The sequence shown here is derived from an EMBL/GenBank/DDBJ whole genome shotgun (WGS) entry which is preliminary data.</text>
</comment>
<dbReference type="AlphaFoldDB" id="A0A1F6EXD8"/>
<protein>
    <submittedName>
        <fullName evidence="1">Uncharacterized protein</fullName>
    </submittedName>
</protein>
<sequence>MKKGDEKFLEVLDRFGIPTDLKCSSVAMNRETGSGKVTATFYGVGKPIPSEIVHAIKTEVIPLLVSEQVLGWEYENVISDEVLKLSEPDRRQDGWNKHCQIINMMDGR</sequence>
<accession>A0A1F6EXD8</accession>
<gene>
    <name evidence="1" type="ORF">A3A36_02110</name>
</gene>
<dbReference type="Proteomes" id="UP000178811">
    <property type="component" value="Unassembled WGS sequence"/>
</dbReference>
<organism evidence="1 2">
    <name type="scientific">Candidatus Kaiserbacteria bacterium RIFCSPLOWO2_01_FULL_52_12b</name>
    <dbReference type="NCBI Taxonomy" id="1798509"/>
    <lineage>
        <taxon>Bacteria</taxon>
        <taxon>Candidatus Kaiseribacteriota</taxon>
    </lineage>
</organism>